<dbReference type="SMART" id="SM00409">
    <property type="entry name" value="IG"/>
    <property type="match status" value="1"/>
</dbReference>
<dbReference type="InterPro" id="IPR007110">
    <property type="entry name" value="Ig-like_dom"/>
</dbReference>
<dbReference type="AlphaFoldDB" id="A0AAY4BQ44"/>
<dbReference type="Gene3D" id="2.60.40.10">
    <property type="entry name" value="Immunoglobulins"/>
    <property type="match status" value="1"/>
</dbReference>
<dbReference type="InterPro" id="IPR036179">
    <property type="entry name" value="Ig-like_dom_sf"/>
</dbReference>
<name>A0AAY4BQ44_9TELE</name>
<evidence type="ECO:0000256" key="1">
    <source>
        <dbReference type="ARBA" id="ARBA00023157"/>
    </source>
</evidence>
<dbReference type="Proteomes" id="UP000694580">
    <property type="component" value="Chromosome 17"/>
</dbReference>
<dbReference type="InterPro" id="IPR003599">
    <property type="entry name" value="Ig_sub"/>
</dbReference>
<dbReference type="PANTHER" id="PTHR19971">
    <property type="entry name" value="SIGNAL-REGULATORY PROTEIN BETA"/>
    <property type="match status" value="1"/>
</dbReference>
<dbReference type="InterPro" id="IPR013106">
    <property type="entry name" value="Ig_V-set"/>
</dbReference>
<reference evidence="4 5" key="1">
    <citation type="submission" date="2020-06" db="EMBL/GenBank/DDBJ databases">
        <authorList>
            <consortium name="Wellcome Sanger Institute Data Sharing"/>
        </authorList>
    </citation>
    <scope>NUCLEOTIDE SEQUENCE [LARGE SCALE GENOMIC DNA]</scope>
</reference>
<accession>A0AAY4BQ44</accession>
<protein>
    <recommendedName>
        <fullName evidence="3">Ig-like domain-containing protein</fullName>
    </recommendedName>
</protein>
<dbReference type="Pfam" id="PF07686">
    <property type="entry name" value="V-set"/>
    <property type="match status" value="1"/>
</dbReference>
<sequence>KGGSTSPYSLVFCSEFVSNKVHYSPGDRVVLPCALKDVSRAVITQWFYQPSPDREVLIADSGDKPAVTSEFKDRAKLSKDFSLTLSKLASQDNGTYWCVVLEDDDEDNYDYDGSATTTLAKVMHGTSNQDVHCKYSENDKHQDWLD</sequence>
<feature type="domain" description="Ig-like" evidence="3">
    <location>
        <begin position="7"/>
        <end position="118"/>
    </location>
</feature>
<organism evidence="4 5">
    <name type="scientific">Denticeps clupeoides</name>
    <name type="common">denticle herring</name>
    <dbReference type="NCBI Taxonomy" id="299321"/>
    <lineage>
        <taxon>Eukaryota</taxon>
        <taxon>Metazoa</taxon>
        <taxon>Chordata</taxon>
        <taxon>Craniata</taxon>
        <taxon>Vertebrata</taxon>
        <taxon>Euteleostomi</taxon>
        <taxon>Actinopterygii</taxon>
        <taxon>Neopterygii</taxon>
        <taxon>Teleostei</taxon>
        <taxon>Clupei</taxon>
        <taxon>Clupeiformes</taxon>
        <taxon>Denticipitoidei</taxon>
        <taxon>Denticipitidae</taxon>
        <taxon>Denticeps</taxon>
    </lineage>
</organism>
<keyword evidence="5" id="KW-1185">Reference proteome</keyword>
<evidence type="ECO:0000259" key="3">
    <source>
        <dbReference type="PROSITE" id="PS50835"/>
    </source>
</evidence>
<keyword evidence="2" id="KW-0325">Glycoprotein</keyword>
<evidence type="ECO:0000256" key="2">
    <source>
        <dbReference type="ARBA" id="ARBA00023180"/>
    </source>
</evidence>
<evidence type="ECO:0000313" key="4">
    <source>
        <dbReference type="Ensembl" id="ENSDCDP00010022276.1"/>
    </source>
</evidence>
<evidence type="ECO:0000313" key="5">
    <source>
        <dbReference type="Proteomes" id="UP000694580"/>
    </source>
</evidence>
<dbReference type="InterPro" id="IPR013783">
    <property type="entry name" value="Ig-like_fold"/>
</dbReference>
<proteinExistence type="predicted"/>
<reference evidence="4" key="3">
    <citation type="submission" date="2025-09" db="UniProtKB">
        <authorList>
            <consortium name="Ensembl"/>
        </authorList>
    </citation>
    <scope>IDENTIFICATION</scope>
</reference>
<dbReference type="PROSITE" id="PS50835">
    <property type="entry name" value="IG_LIKE"/>
    <property type="match status" value="1"/>
</dbReference>
<dbReference type="SUPFAM" id="SSF48726">
    <property type="entry name" value="Immunoglobulin"/>
    <property type="match status" value="1"/>
</dbReference>
<dbReference type="SMART" id="SM00406">
    <property type="entry name" value="IGv"/>
    <property type="match status" value="1"/>
</dbReference>
<reference evidence="4" key="2">
    <citation type="submission" date="2025-08" db="UniProtKB">
        <authorList>
            <consortium name="Ensembl"/>
        </authorList>
    </citation>
    <scope>IDENTIFICATION</scope>
</reference>
<keyword evidence="1" id="KW-1015">Disulfide bond</keyword>
<dbReference type="InterPro" id="IPR051755">
    <property type="entry name" value="Ig-like_CS_Receptor"/>
</dbReference>
<dbReference type="Ensembl" id="ENSDCDT00010026228.1">
    <property type="protein sequence ID" value="ENSDCDP00010022276.1"/>
    <property type="gene ID" value="ENSDCDG00010012722.1"/>
</dbReference>